<proteinExistence type="predicted"/>
<accession>A0AAD4BB58</accession>
<evidence type="ECO:0000313" key="3">
    <source>
        <dbReference type="Proteomes" id="UP001194468"/>
    </source>
</evidence>
<protein>
    <submittedName>
        <fullName evidence="2">Uncharacterized protein</fullName>
    </submittedName>
</protein>
<dbReference type="Proteomes" id="UP001194468">
    <property type="component" value="Unassembled WGS sequence"/>
</dbReference>
<sequence length="120" mass="13132">MYAPVSLLCVVDLSGGPMTWTSSRNLTVCRRGVTERLRPSELSSSGAANRRSSSPVRSSCDPLSNGWLASPFSASLSFCFEFCENIASSFHPWTWPLNTLPALRVYQSTCPRGVSLTPRD</sequence>
<comment type="caution">
    <text evidence="2">The sequence shown here is derived from an EMBL/GenBank/DDBJ whole genome shotgun (WGS) entry which is preliminary data.</text>
</comment>
<feature type="compositionally biased region" description="Low complexity" evidence="1">
    <location>
        <begin position="43"/>
        <end position="54"/>
    </location>
</feature>
<gene>
    <name evidence="2" type="ORF">L210DRAFT_97222</name>
</gene>
<evidence type="ECO:0000256" key="1">
    <source>
        <dbReference type="SAM" id="MobiDB-lite"/>
    </source>
</evidence>
<dbReference type="AlphaFoldDB" id="A0AAD4BB58"/>
<reference evidence="2" key="2">
    <citation type="journal article" date="2020" name="Nat. Commun.">
        <title>Large-scale genome sequencing of mycorrhizal fungi provides insights into the early evolution of symbiotic traits.</title>
        <authorList>
            <person name="Miyauchi S."/>
            <person name="Kiss E."/>
            <person name="Kuo A."/>
            <person name="Drula E."/>
            <person name="Kohler A."/>
            <person name="Sanchez-Garcia M."/>
            <person name="Morin E."/>
            <person name="Andreopoulos B."/>
            <person name="Barry K.W."/>
            <person name="Bonito G."/>
            <person name="Buee M."/>
            <person name="Carver A."/>
            <person name="Chen C."/>
            <person name="Cichocki N."/>
            <person name="Clum A."/>
            <person name="Culley D."/>
            <person name="Crous P.W."/>
            <person name="Fauchery L."/>
            <person name="Girlanda M."/>
            <person name="Hayes R.D."/>
            <person name="Keri Z."/>
            <person name="LaButti K."/>
            <person name="Lipzen A."/>
            <person name="Lombard V."/>
            <person name="Magnuson J."/>
            <person name="Maillard F."/>
            <person name="Murat C."/>
            <person name="Nolan M."/>
            <person name="Ohm R.A."/>
            <person name="Pangilinan J."/>
            <person name="Pereira M.F."/>
            <person name="Perotto S."/>
            <person name="Peter M."/>
            <person name="Pfister S."/>
            <person name="Riley R."/>
            <person name="Sitrit Y."/>
            <person name="Stielow J.B."/>
            <person name="Szollosi G."/>
            <person name="Zifcakova L."/>
            <person name="Stursova M."/>
            <person name="Spatafora J.W."/>
            <person name="Tedersoo L."/>
            <person name="Vaario L.M."/>
            <person name="Yamada A."/>
            <person name="Yan M."/>
            <person name="Wang P."/>
            <person name="Xu J."/>
            <person name="Bruns T."/>
            <person name="Baldrian P."/>
            <person name="Vilgalys R."/>
            <person name="Dunand C."/>
            <person name="Henrissat B."/>
            <person name="Grigoriev I.V."/>
            <person name="Hibbett D."/>
            <person name="Nagy L.G."/>
            <person name="Martin F.M."/>
        </authorList>
    </citation>
    <scope>NUCLEOTIDE SEQUENCE</scope>
    <source>
        <strain evidence="2">BED1</strain>
    </source>
</reference>
<name>A0AAD4BB58_BOLED</name>
<feature type="region of interest" description="Disordered" evidence="1">
    <location>
        <begin position="39"/>
        <end position="62"/>
    </location>
</feature>
<evidence type="ECO:0000313" key="2">
    <source>
        <dbReference type="EMBL" id="KAF8415607.1"/>
    </source>
</evidence>
<keyword evidence="3" id="KW-1185">Reference proteome</keyword>
<organism evidence="2 3">
    <name type="scientific">Boletus edulis BED1</name>
    <dbReference type="NCBI Taxonomy" id="1328754"/>
    <lineage>
        <taxon>Eukaryota</taxon>
        <taxon>Fungi</taxon>
        <taxon>Dikarya</taxon>
        <taxon>Basidiomycota</taxon>
        <taxon>Agaricomycotina</taxon>
        <taxon>Agaricomycetes</taxon>
        <taxon>Agaricomycetidae</taxon>
        <taxon>Boletales</taxon>
        <taxon>Boletineae</taxon>
        <taxon>Boletaceae</taxon>
        <taxon>Boletoideae</taxon>
        <taxon>Boletus</taxon>
    </lineage>
</organism>
<reference evidence="2" key="1">
    <citation type="submission" date="2019-10" db="EMBL/GenBank/DDBJ databases">
        <authorList>
            <consortium name="DOE Joint Genome Institute"/>
            <person name="Kuo A."/>
            <person name="Miyauchi S."/>
            <person name="Kiss E."/>
            <person name="Drula E."/>
            <person name="Kohler A."/>
            <person name="Sanchez-Garcia M."/>
            <person name="Andreopoulos B."/>
            <person name="Barry K.W."/>
            <person name="Bonito G."/>
            <person name="Buee M."/>
            <person name="Carver A."/>
            <person name="Chen C."/>
            <person name="Cichocki N."/>
            <person name="Clum A."/>
            <person name="Culley D."/>
            <person name="Crous P.W."/>
            <person name="Fauchery L."/>
            <person name="Girlanda M."/>
            <person name="Hayes R."/>
            <person name="Keri Z."/>
            <person name="LaButti K."/>
            <person name="Lipzen A."/>
            <person name="Lombard V."/>
            <person name="Magnuson J."/>
            <person name="Maillard F."/>
            <person name="Morin E."/>
            <person name="Murat C."/>
            <person name="Nolan M."/>
            <person name="Ohm R."/>
            <person name="Pangilinan J."/>
            <person name="Pereira M."/>
            <person name="Perotto S."/>
            <person name="Peter M."/>
            <person name="Riley R."/>
            <person name="Sitrit Y."/>
            <person name="Stielow B."/>
            <person name="Szollosi G."/>
            <person name="Zifcakova L."/>
            <person name="Stursova M."/>
            <person name="Spatafora J.W."/>
            <person name="Tedersoo L."/>
            <person name="Vaario L.-M."/>
            <person name="Yamada A."/>
            <person name="Yan M."/>
            <person name="Wang P."/>
            <person name="Xu J."/>
            <person name="Bruns T."/>
            <person name="Baldrian P."/>
            <person name="Vilgalys R."/>
            <person name="Henrissat B."/>
            <person name="Grigoriev I.V."/>
            <person name="Hibbett D."/>
            <person name="Nagy L.G."/>
            <person name="Martin F.M."/>
        </authorList>
    </citation>
    <scope>NUCLEOTIDE SEQUENCE</scope>
    <source>
        <strain evidence="2">BED1</strain>
    </source>
</reference>
<dbReference type="EMBL" id="WHUW01000309">
    <property type="protein sequence ID" value="KAF8415607.1"/>
    <property type="molecule type" value="Genomic_DNA"/>
</dbReference>